<evidence type="ECO:0000259" key="5">
    <source>
        <dbReference type="PROSITE" id="PS51677"/>
    </source>
</evidence>
<dbReference type="GO" id="GO:0016020">
    <property type="term" value="C:membrane"/>
    <property type="evidence" value="ECO:0007669"/>
    <property type="project" value="TreeGrafter"/>
</dbReference>
<dbReference type="Gene3D" id="3.20.20.370">
    <property type="entry name" value="Glycoside hydrolase/deacetylase"/>
    <property type="match status" value="1"/>
</dbReference>
<dbReference type="AlphaFoldDB" id="A0A383RFN1"/>
<dbReference type="PANTHER" id="PTHR10587">
    <property type="entry name" value="GLYCOSYL TRANSFERASE-RELATED"/>
    <property type="match status" value="1"/>
</dbReference>
<dbReference type="GO" id="GO:0016810">
    <property type="term" value="F:hydrolase activity, acting on carbon-nitrogen (but not peptide) bonds"/>
    <property type="evidence" value="ECO:0007669"/>
    <property type="project" value="InterPro"/>
</dbReference>
<feature type="domain" description="NodB homology" evidence="5">
    <location>
        <begin position="93"/>
        <end position="276"/>
    </location>
</feature>
<gene>
    <name evidence="6" type="ORF">PBLR_14250</name>
</gene>
<dbReference type="PANTHER" id="PTHR10587:SF133">
    <property type="entry name" value="CHITIN DEACETYLASE 1-RELATED"/>
    <property type="match status" value="1"/>
</dbReference>
<dbReference type="CDD" id="cd10917">
    <property type="entry name" value="CE4_NodB_like_6s_7s"/>
    <property type="match status" value="1"/>
</dbReference>
<feature type="region of interest" description="Disordered" evidence="3">
    <location>
        <begin position="22"/>
        <end position="45"/>
    </location>
</feature>
<keyword evidence="4" id="KW-0732">Signal</keyword>
<evidence type="ECO:0000256" key="2">
    <source>
        <dbReference type="ARBA" id="ARBA00022801"/>
    </source>
</evidence>
<reference evidence="7" key="1">
    <citation type="submission" date="2018-08" db="EMBL/GenBank/DDBJ databases">
        <authorList>
            <person name="Chevrot R."/>
        </authorList>
    </citation>
    <scope>NUCLEOTIDE SEQUENCE [LARGE SCALE GENOMIC DNA]</scope>
</reference>
<proteinExistence type="predicted"/>
<dbReference type="SUPFAM" id="SSF88713">
    <property type="entry name" value="Glycoside hydrolase/deacetylase"/>
    <property type="match status" value="1"/>
</dbReference>
<dbReference type="Proteomes" id="UP000304148">
    <property type="component" value="Chromosome"/>
</dbReference>
<dbReference type="RefSeq" id="WP_138187732.1">
    <property type="nucleotide sequence ID" value="NZ_LS992241.1"/>
</dbReference>
<keyword evidence="2" id="KW-0378">Hydrolase</keyword>
<organism evidence="6 7">
    <name type="scientific">Paenibacillus alvei</name>
    <name type="common">Bacillus alvei</name>
    <dbReference type="NCBI Taxonomy" id="44250"/>
    <lineage>
        <taxon>Bacteria</taxon>
        <taxon>Bacillati</taxon>
        <taxon>Bacillota</taxon>
        <taxon>Bacilli</taxon>
        <taxon>Bacillales</taxon>
        <taxon>Paenibacillaceae</taxon>
        <taxon>Paenibacillus</taxon>
    </lineage>
</organism>
<dbReference type="GO" id="GO:0046872">
    <property type="term" value="F:metal ion binding"/>
    <property type="evidence" value="ECO:0007669"/>
    <property type="project" value="UniProtKB-KW"/>
</dbReference>
<dbReference type="Pfam" id="PF01522">
    <property type="entry name" value="Polysacc_deac_1"/>
    <property type="match status" value="1"/>
</dbReference>
<evidence type="ECO:0000256" key="1">
    <source>
        <dbReference type="ARBA" id="ARBA00022723"/>
    </source>
</evidence>
<dbReference type="PROSITE" id="PS51677">
    <property type="entry name" value="NODB"/>
    <property type="match status" value="1"/>
</dbReference>
<feature type="signal peptide" evidence="4">
    <location>
        <begin position="1"/>
        <end position="18"/>
    </location>
</feature>
<evidence type="ECO:0000313" key="6">
    <source>
        <dbReference type="EMBL" id="SYX85828.1"/>
    </source>
</evidence>
<evidence type="ECO:0000313" key="7">
    <source>
        <dbReference type="Proteomes" id="UP000304148"/>
    </source>
</evidence>
<feature type="chain" id="PRO_5016938232" evidence="4">
    <location>
        <begin position="19"/>
        <end position="289"/>
    </location>
</feature>
<feature type="compositionally biased region" description="Polar residues" evidence="3">
    <location>
        <begin position="22"/>
        <end position="34"/>
    </location>
</feature>
<keyword evidence="1" id="KW-0479">Metal-binding</keyword>
<accession>A0A383RFN1</accession>
<dbReference type="InterPro" id="IPR002509">
    <property type="entry name" value="NODB_dom"/>
</dbReference>
<dbReference type="InterPro" id="IPR011330">
    <property type="entry name" value="Glyco_hydro/deAcase_b/a-brl"/>
</dbReference>
<evidence type="ECO:0000256" key="4">
    <source>
        <dbReference type="SAM" id="SignalP"/>
    </source>
</evidence>
<protein>
    <submittedName>
        <fullName evidence="6">Polysaccharide deacetylase</fullName>
    </submittedName>
</protein>
<evidence type="ECO:0000256" key="3">
    <source>
        <dbReference type="SAM" id="MobiDB-lite"/>
    </source>
</evidence>
<dbReference type="GO" id="GO:0005975">
    <property type="term" value="P:carbohydrate metabolic process"/>
    <property type="evidence" value="ECO:0007669"/>
    <property type="project" value="InterPro"/>
</dbReference>
<dbReference type="EMBL" id="LS992241">
    <property type="protein sequence ID" value="SYX85828.1"/>
    <property type="molecule type" value="Genomic_DNA"/>
</dbReference>
<sequence length="289" mass="32395">MITRLVLLGLCTMLSIYASGCSTTNTSPQTPSAQKSHEGYSIQQRQARVATKEAPSFVGGNESEVRSPKPLTLSELRRKYRSHFIMQGPSDQRRVALTFDDGPDNHFTPQVLDVLRNYGVKATFFVVGNRAEKYPEIMKSILEEGHIIGNHSYDHANLPKLTNEAFHNEILRTQNILRAATGRTINFIRPPYGNISEEQIKWLASQHMLIVNWNVDSLDWKGLTADQIEANMMSHLTPGAIVLQHAAGGKKHDLNGTVKALPRIIEELNRQGIEMVTLDKLLGKPAYRE</sequence>
<dbReference type="InterPro" id="IPR050248">
    <property type="entry name" value="Polysacc_deacetylase_ArnD"/>
</dbReference>
<name>A0A383RFN1_PAEAL</name>